<name>A0ABR2HNS7_9EUKA</name>
<protein>
    <recommendedName>
        <fullName evidence="3">Surface antigen BspA-like protein</fullName>
    </recommendedName>
</protein>
<dbReference type="InterPro" id="IPR053139">
    <property type="entry name" value="Surface_bspA-like"/>
</dbReference>
<gene>
    <name evidence="1" type="ORF">M9Y10_018355</name>
</gene>
<reference evidence="1 2" key="1">
    <citation type="submission" date="2024-04" db="EMBL/GenBank/DDBJ databases">
        <title>Tritrichomonas musculus Genome.</title>
        <authorList>
            <person name="Alves-Ferreira E."/>
            <person name="Grigg M."/>
            <person name="Lorenzi H."/>
            <person name="Galac M."/>
        </authorList>
    </citation>
    <scope>NUCLEOTIDE SEQUENCE [LARGE SCALE GENOMIC DNA]</scope>
    <source>
        <strain evidence="1 2">EAF2021</strain>
    </source>
</reference>
<evidence type="ECO:0000313" key="1">
    <source>
        <dbReference type="EMBL" id="KAK8850230.1"/>
    </source>
</evidence>
<dbReference type="PANTHER" id="PTHR45661">
    <property type="entry name" value="SURFACE ANTIGEN"/>
    <property type="match status" value="1"/>
</dbReference>
<keyword evidence="2" id="KW-1185">Reference proteome</keyword>
<sequence>MKYLHVAAEKDNQEILSFLLSQENVIIPRDCFKDCTKLSKLRIPGNAVSIEDSSFANCESLEEVFIPLTVNYFGDYCFIRCNFTSKKFKMERGRFAQNKIGYNAFKDCKSLKKIIIPPLIKSIDFEAFENE</sequence>
<dbReference type="SUPFAM" id="SSF52058">
    <property type="entry name" value="L domain-like"/>
    <property type="match status" value="1"/>
</dbReference>
<accession>A0ABR2HNS7</accession>
<proteinExistence type="predicted"/>
<dbReference type="PANTHER" id="PTHR45661:SF3">
    <property type="entry name" value="IG-LIKE DOMAIN-CONTAINING PROTEIN"/>
    <property type="match status" value="1"/>
</dbReference>
<organism evidence="1 2">
    <name type="scientific">Tritrichomonas musculus</name>
    <dbReference type="NCBI Taxonomy" id="1915356"/>
    <lineage>
        <taxon>Eukaryota</taxon>
        <taxon>Metamonada</taxon>
        <taxon>Parabasalia</taxon>
        <taxon>Tritrichomonadida</taxon>
        <taxon>Tritrichomonadidae</taxon>
        <taxon>Tritrichomonas</taxon>
    </lineage>
</organism>
<dbReference type="EMBL" id="JAPFFF010000024">
    <property type="protein sequence ID" value="KAK8850230.1"/>
    <property type="molecule type" value="Genomic_DNA"/>
</dbReference>
<comment type="caution">
    <text evidence="1">The sequence shown here is derived from an EMBL/GenBank/DDBJ whole genome shotgun (WGS) entry which is preliminary data.</text>
</comment>
<dbReference type="InterPro" id="IPR032675">
    <property type="entry name" value="LRR_dom_sf"/>
</dbReference>
<evidence type="ECO:0008006" key="3">
    <source>
        <dbReference type="Google" id="ProtNLM"/>
    </source>
</evidence>
<evidence type="ECO:0000313" key="2">
    <source>
        <dbReference type="Proteomes" id="UP001470230"/>
    </source>
</evidence>
<dbReference type="Gene3D" id="3.40.50.12480">
    <property type="match status" value="1"/>
</dbReference>
<dbReference type="InterPro" id="IPR026906">
    <property type="entry name" value="LRR_5"/>
</dbReference>
<dbReference type="Pfam" id="PF13306">
    <property type="entry name" value="LRR_5"/>
    <property type="match status" value="1"/>
</dbReference>
<dbReference type="Proteomes" id="UP001470230">
    <property type="component" value="Unassembled WGS sequence"/>
</dbReference>
<dbReference type="Gene3D" id="3.80.10.10">
    <property type="entry name" value="Ribonuclease Inhibitor"/>
    <property type="match status" value="1"/>
</dbReference>